<keyword evidence="1" id="KW-0233">DNA recombination</keyword>
<gene>
    <name evidence="2" type="ORF">SAMN05421580_1043</name>
</gene>
<dbReference type="InterPro" id="IPR011010">
    <property type="entry name" value="DNA_brk_join_enz"/>
</dbReference>
<keyword evidence="3" id="KW-1185">Reference proteome</keyword>
<dbReference type="SUPFAM" id="SSF56349">
    <property type="entry name" value="DNA breaking-rejoining enzymes"/>
    <property type="match status" value="1"/>
</dbReference>
<dbReference type="InterPro" id="IPR013762">
    <property type="entry name" value="Integrase-like_cat_sf"/>
</dbReference>
<dbReference type="GO" id="GO:0015074">
    <property type="term" value="P:DNA integration"/>
    <property type="evidence" value="ECO:0007669"/>
    <property type="project" value="InterPro"/>
</dbReference>
<sequence>MVFERYARPRGVDAASQNLMKHLRKVTRNPRHVLHSLRHNMKDDLRRAGAEKVVQDLILGHASSSVGERYGGEAARLEVAHRAMKAALSLRVDAVGRVTKASTGESV</sequence>
<evidence type="ECO:0000313" key="2">
    <source>
        <dbReference type="EMBL" id="SIS71558.1"/>
    </source>
</evidence>
<dbReference type="Proteomes" id="UP000186221">
    <property type="component" value="Unassembled WGS sequence"/>
</dbReference>
<evidence type="ECO:0008006" key="4">
    <source>
        <dbReference type="Google" id="ProtNLM"/>
    </source>
</evidence>
<reference evidence="3" key="1">
    <citation type="submission" date="2017-01" db="EMBL/GenBank/DDBJ databases">
        <authorList>
            <person name="Varghese N."/>
            <person name="Submissions S."/>
        </authorList>
    </citation>
    <scope>NUCLEOTIDE SEQUENCE [LARGE SCALE GENOMIC DNA]</scope>
    <source>
        <strain evidence="3">DSM 19945</strain>
    </source>
</reference>
<evidence type="ECO:0000256" key="1">
    <source>
        <dbReference type="ARBA" id="ARBA00023172"/>
    </source>
</evidence>
<dbReference type="GO" id="GO:0006310">
    <property type="term" value="P:DNA recombination"/>
    <property type="evidence" value="ECO:0007669"/>
    <property type="project" value="UniProtKB-KW"/>
</dbReference>
<accession>A0A1N7LCK9</accession>
<dbReference type="AlphaFoldDB" id="A0A1N7LCK9"/>
<evidence type="ECO:0000313" key="3">
    <source>
        <dbReference type="Proteomes" id="UP000186221"/>
    </source>
</evidence>
<dbReference type="EMBL" id="FTOG01000004">
    <property type="protein sequence ID" value="SIS71558.1"/>
    <property type="molecule type" value="Genomic_DNA"/>
</dbReference>
<dbReference type="Gene3D" id="1.10.443.10">
    <property type="entry name" value="Intergrase catalytic core"/>
    <property type="match status" value="1"/>
</dbReference>
<organism evidence="2 3">
    <name type="scientific">Rhodobacter aestuarii</name>
    <dbReference type="NCBI Taxonomy" id="453582"/>
    <lineage>
        <taxon>Bacteria</taxon>
        <taxon>Pseudomonadati</taxon>
        <taxon>Pseudomonadota</taxon>
        <taxon>Alphaproteobacteria</taxon>
        <taxon>Rhodobacterales</taxon>
        <taxon>Rhodobacter group</taxon>
        <taxon>Rhodobacter</taxon>
    </lineage>
</organism>
<dbReference type="GO" id="GO:0003677">
    <property type="term" value="F:DNA binding"/>
    <property type="evidence" value="ECO:0007669"/>
    <property type="project" value="InterPro"/>
</dbReference>
<protein>
    <recommendedName>
        <fullName evidence="4">Phage integrase family protein</fullName>
    </recommendedName>
</protein>
<name>A0A1N7LCK9_9RHOB</name>
<proteinExistence type="predicted"/>